<evidence type="ECO:0000256" key="3">
    <source>
        <dbReference type="SAM" id="Phobius"/>
    </source>
</evidence>
<dbReference type="InterPro" id="IPR013783">
    <property type="entry name" value="Ig-like_fold"/>
</dbReference>
<accession>A0ABT8FX13</accession>
<organism evidence="6 7">
    <name type="scientific">Demequina zhanjiangensis</name>
    <dbReference type="NCBI Taxonomy" id="3051659"/>
    <lineage>
        <taxon>Bacteria</taxon>
        <taxon>Bacillati</taxon>
        <taxon>Actinomycetota</taxon>
        <taxon>Actinomycetes</taxon>
        <taxon>Micrococcales</taxon>
        <taxon>Demequinaceae</taxon>
        <taxon>Demequina</taxon>
    </lineage>
</organism>
<protein>
    <submittedName>
        <fullName evidence="6">Fibronectin type III domain-containing protein</fullName>
    </submittedName>
</protein>
<name>A0ABT8FX13_9MICO</name>
<dbReference type="InterPro" id="IPR003961">
    <property type="entry name" value="FN3_dom"/>
</dbReference>
<dbReference type="InterPro" id="IPR032109">
    <property type="entry name" value="Big_3_5"/>
</dbReference>
<reference evidence="6" key="1">
    <citation type="submission" date="2023-06" db="EMBL/GenBank/DDBJ databases">
        <title>SYSU T00b26.</title>
        <authorList>
            <person name="Gao L."/>
            <person name="Fang B.-Z."/>
            <person name="Li W.-J."/>
        </authorList>
    </citation>
    <scope>NUCLEOTIDE SEQUENCE</scope>
    <source>
        <strain evidence="6">SYSU T00b26</strain>
    </source>
</reference>
<dbReference type="CDD" id="cd00063">
    <property type="entry name" value="FN3"/>
    <property type="match status" value="1"/>
</dbReference>
<dbReference type="RefSeq" id="WP_301125074.1">
    <property type="nucleotide sequence ID" value="NZ_JAUHPV010000001.1"/>
</dbReference>
<evidence type="ECO:0000259" key="5">
    <source>
        <dbReference type="PROSITE" id="PS50853"/>
    </source>
</evidence>
<keyword evidence="2" id="KW-0119">Carbohydrate metabolism</keyword>
<dbReference type="EMBL" id="JAUHPV010000001">
    <property type="protein sequence ID" value="MDN4471441.1"/>
    <property type="molecule type" value="Genomic_DNA"/>
</dbReference>
<sequence length="663" mass="65301">MRASSLRAVWAVLTATLAVLLTPVAASAETVGGSTPGSATPLPIGDFDSSFVASNVGITSAGSRNESVQPYWNNVAWYSVTPAETTTVYIRATSNSPTGWDNALEVWTAGGAFVAQNDDSYVRDAALTVTLVAGTEYVIGLGAYRTTDSGQVANGTATLTFASRPPSAPGTPIATAGNGAASVTWSAPTDEAGGVTGYRVLCTPAGGPEIECATLTGTPPAVSTTVSGLVNGTAYTFRVEARNMIGYGSPSAASAAVTPRAASTVSLSTQPTSPVSGQELSVVATVTSGGAAASGTVDFTVNGVSTTGVVLVDGQAILSGVTLAAGTYSVEAAYSGSTAVATSSATTSVTVAKRSQSVTIDALPDSLVFGGAAVPVSGASSEDLPVSFAASGACGLADGALQLTGVGACTITATQEGTSEVSSAVATLETTIGKRPQSVTFEGVPTLTWGMEPFTPTASSEFGLPVTLTAAGACTIADGELTVVSIGTCTVSAHSEGDGVTLPASATLTRLIAAPESDVDVTLDAALGDAATAARVSATGAGLLPGSELVLEVHSTPQRIGVATVGADGTATVFGVLPALEAGDHELVAIGTAIDGSEKQFVSTFTVSPNGVLVTIEDRNLAATTGLAATGAEAGDSAALAGLALACGVVLLVVRRRISATRP</sequence>
<dbReference type="PROSITE" id="PS50853">
    <property type="entry name" value="FN3"/>
    <property type="match status" value="1"/>
</dbReference>
<keyword evidence="2" id="KW-0624">Polysaccharide degradation</keyword>
<proteinExistence type="predicted"/>
<comment type="caution">
    <text evidence="6">The sequence shown here is derived from an EMBL/GenBank/DDBJ whole genome shotgun (WGS) entry which is preliminary data.</text>
</comment>
<feature type="chain" id="PRO_5046077072" evidence="4">
    <location>
        <begin position="29"/>
        <end position="663"/>
    </location>
</feature>
<feature type="transmembrane region" description="Helical" evidence="3">
    <location>
        <begin position="637"/>
        <end position="654"/>
    </location>
</feature>
<evidence type="ECO:0000313" key="6">
    <source>
        <dbReference type="EMBL" id="MDN4471441.1"/>
    </source>
</evidence>
<feature type="domain" description="Fibronectin type-III" evidence="5">
    <location>
        <begin position="165"/>
        <end position="261"/>
    </location>
</feature>
<feature type="signal peptide" evidence="4">
    <location>
        <begin position="1"/>
        <end position="28"/>
    </location>
</feature>
<evidence type="ECO:0000313" key="7">
    <source>
        <dbReference type="Proteomes" id="UP001172738"/>
    </source>
</evidence>
<dbReference type="SUPFAM" id="SSF49265">
    <property type="entry name" value="Fibronectin type III"/>
    <property type="match status" value="1"/>
</dbReference>
<dbReference type="Proteomes" id="UP001172738">
    <property type="component" value="Unassembled WGS sequence"/>
</dbReference>
<dbReference type="SMART" id="SM00060">
    <property type="entry name" value="FN3"/>
    <property type="match status" value="1"/>
</dbReference>
<gene>
    <name evidence="6" type="ORF">QQX04_00360</name>
</gene>
<keyword evidence="1" id="KW-0326">Glycosidase</keyword>
<keyword evidence="3" id="KW-0812">Transmembrane</keyword>
<dbReference type="InterPro" id="IPR036116">
    <property type="entry name" value="FN3_sf"/>
</dbReference>
<evidence type="ECO:0000256" key="4">
    <source>
        <dbReference type="SAM" id="SignalP"/>
    </source>
</evidence>
<evidence type="ECO:0000256" key="1">
    <source>
        <dbReference type="ARBA" id="ARBA00023295"/>
    </source>
</evidence>
<keyword evidence="4" id="KW-0732">Signal</keyword>
<keyword evidence="3" id="KW-1133">Transmembrane helix</keyword>
<keyword evidence="3" id="KW-0472">Membrane</keyword>
<keyword evidence="1" id="KW-0378">Hydrolase</keyword>
<dbReference type="Pfam" id="PF16640">
    <property type="entry name" value="Big_3_5"/>
    <property type="match status" value="1"/>
</dbReference>
<dbReference type="Pfam" id="PF00041">
    <property type="entry name" value="fn3"/>
    <property type="match status" value="1"/>
</dbReference>
<dbReference type="Gene3D" id="2.60.40.10">
    <property type="entry name" value="Immunoglobulins"/>
    <property type="match status" value="2"/>
</dbReference>
<evidence type="ECO:0000256" key="2">
    <source>
        <dbReference type="ARBA" id="ARBA00023326"/>
    </source>
</evidence>
<keyword evidence="7" id="KW-1185">Reference proteome</keyword>